<comment type="caution">
    <text evidence="1">The sequence shown here is derived from an EMBL/GenBank/DDBJ whole genome shotgun (WGS) entry which is preliminary data.</text>
</comment>
<protein>
    <submittedName>
        <fullName evidence="1">17221_t:CDS:1</fullName>
    </submittedName>
</protein>
<keyword evidence="2" id="KW-1185">Reference proteome</keyword>
<sequence length="51" mass="5175">GGTGNNPTRGGSNTEGTNPTGRTSNNNPTGNSGSGLTQKQKLALDEIFKNL</sequence>
<accession>A0ACA9PXI9</accession>
<dbReference type="Proteomes" id="UP000789702">
    <property type="component" value="Unassembled WGS sequence"/>
</dbReference>
<feature type="non-terminal residue" evidence="1">
    <location>
        <position position="1"/>
    </location>
</feature>
<reference evidence="1" key="1">
    <citation type="submission" date="2021-06" db="EMBL/GenBank/DDBJ databases">
        <authorList>
            <person name="Kallberg Y."/>
            <person name="Tangrot J."/>
            <person name="Rosling A."/>
        </authorList>
    </citation>
    <scope>NUCLEOTIDE SEQUENCE</scope>
    <source>
        <strain evidence="1">IL203A</strain>
    </source>
</reference>
<gene>
    <name evidence="1" type="ORF">DHETER_LOCUS13176</name>
</gene>
<evidence type="ECO:0000313" key="1">
    <source>
        <dbReference type="EMBL" id="CAG8726632.1"/>
    </source>
</evidence>
<dbReference type="EMBL" id="CAJVPU010034955">
    <property type="protein sequence ID" value="CAG8726632.1"/>
    <property type="molecule type" value="Genomic_DNA"/>
</dbReference>
<organism evidence="1 2">
    <name type="scientific">Dentiscutata heterogama</name>
    <dbReference type="NCBI Taxonomy" id="1316150"/>
    <lineage>
        <taxon>Eukaryota</taxon>
        <taxon>Fungi</taxon>
        <taxon>Fungi incertae sedis</taxon>
        <taxon>Mucoromycota</taxon>
        <taxon>Glomeromycotina</taxon>
        <taxon>Glomeromycetes</taxon>
        <taxon>Diversisporales</taxon>
        <taxon>Gigasporaceae</taxon>
        <taxon>Dentiscutata</taxon>
    </lineage>
</organism>
<proteinExistence type="predicted"/>
<evidence type="ECO:0000313" key="2">
    <source>
        <dbReference type="Proteomes" id="UP000789702"/>
    </source>
</evidence>
<name>A0ACA9PXI9_9GLOM</name>